<protein>
    <submittedName>
        <fullName evidence="2">Retrovirus-related Pol polyprotein from transposon TNT 1-94</fullName>
    </submittedName>
</protein>
<proteinExistence type="predicted"/>
<feature type="region of interest" description="Disordered" evidence="1">
    <location>
        <begin position="468"/>
        <end position="491"/>
    </location>
</feature>
<sequence>MSKNHLSREGSGMVNIVGKEDGDDENECFRHFSEPDDHLKVKNVSTCIGEAALSCACSHSCILAWQHDSAFASMVAIAFNSEDSKTHNVGRVWSGEYMDHGFTKSMSELDRCYTMLQELRSVIVGGALIHKNREGSKHESQRIRPTIGDFGGNRASNQSPFNNGSTEEWEEEKKEVRVSTSKIFHLKIIINNSVCSLIIDGCSINNLVSRKLVNFLKLPIEICLIEGYQVCRVPVTIGKSYKVEVLYIMDDIDEFHILFGKPWRCAVNGKYDFKRDLYLFSWKGRIISMVSPKVTPQLSKPKVKVKEKIDMISSKVIPQLPKPEVNVEGKIVQVKIRFVVRRSSRLMKPLILRTRGAYVVDLPNTMSISKTFNVSDIYEFHSDDVNEEKHSRTSSSKKRGNDEDMIEVLAEDYMEHLLKGKGERKSLALMAKKEFSNEESLKSRSEDEEYAMKAREFKKLFKRRGRFMRQPHNDKNTFQRSRDDKNGKSDRKYFRCGDTHHIIEECPKPPRNKNQRDFVGENKLMLVTKNMVSTTRCLELLHMYLFGSSFILSYKGNLCTLVIVDDYSRPDIMFSVCLCVRFQEDPKTSHLEAFKRIFRYNKGTTHLRLWYRKGTGIETIVYTDSDYKQTVLAISMTEAENLSTEKACQQALWMKQALIDFDIRLDNMKFVRRQPRMILTHGMLLTRLFNHVMSSFSKLSNDQYVLCDRVMYPLAPQHEKKTRKDYGMKKGRHSTLASSSSAFDHPSSSHHVDDDNDEDDEGTSRVCSPSPTSYVNSLSNEIPQVFTNPPHDEKNMQTLFTRQTKILNRQVQMRDEHMSTLKSIRKGVKNLWKGKKK</sequence>
<reference evidence="2" key="1">
    <citation type="journal article" date="2019" name="Sci. Rep.">
        <title>Draft genome of Tanacetum cinerariifolium, the natural source of mosquito coil.</title>
        <authorList>
            <person name="Yamashiro T."/>
            <person name="Shiraishi A."/>
            <person name="Satake H."/>
            <person name="Nakayama K."/>
        </authorList>
    </citation>
    <scope>NUCLEOTIDE SEQUENCE</scope>
</reference>
<dbReference type="EMBL" id="BKCJ010043423">
    <property type="protein sequence ID" value="GEW05286.1"/>
    <property type="molecule type" value="Genomic_DNA"/>
</dbReference>
<evidence type="ECO:0000256" key="1">
    <source>
        <dbReference type="SAM" id="MobiDB-lite"/>
    </source>
</evidence>
<organism evidence="2">
    <name type="scientific">Tanacetum cinerariifolium</name>
    <name type="common">Dalmatian daisy</name>
    <name type="synonym">Chrysanthemum cinerariifolium</name>
    <dbReference type="NCBI Taxonomy" id="118510"/>
    <lineage>
        <taxon>Eukaryota</taxon>
        <taxon>Viridiplantae</taxon>
        <taxon>Streptophyta</taxon>
        <taxon>Embryophyta</taxon>
        <taxon>Tracheophyta</taxon>
        <taxon>Spermatophyta</taxon>
        <taxon>Magnoliopsida</taxon>
        <taxon>eudicotyledons</taxon>
        <taxon>Gunneridae</taxon>
        <taxon>Pentapetalae</taxon>
        <taxon>asterids</taxon>
        <taxon>campanulids</taxon>
        <taxon>Asterales</taxon>
        <taxon>Asteraceae</taxon>
        <taxon>Asteroideae</taxon>
        <taxon>Anthemideae</taxon>
        <taxon>Anthemidinae</taxon>
        <taxon>Tanacetum</taxon>
    </lineage>
</organism>
<feature type="region of interest" description="Disordered" evidence="1">
    <location>
        <begin position="718"/>
        <end position="774"/>
    </location>
</feature>
<gene>
    <name evidence="2" type="ORF">Tci_177262</name>
</gene>
<comment type="caution">
    <text evidence="2">The sequence shown here is derived from an EMBL/GenBank/DDBJ whole genome shotgun (WGS) entry which is preliminary data.</text>
</comment>
<feature type="compositionally biased region" description="Basic and acidic residues" evidence="1">
    <location>
        <begin position="471"/>
        <end position="491"/>
    </location>
</feature>
<dbReference type="PANTHER" id="PTHR11439">
    <property type="entry name" value="GAG-POL-RELATED RETROTRANSPOSON"/>
    <property type="match status" value="1"/>
</dbReference>
<name>A0A699GRR7_TANCI</name>
<dbReference type="PANTHER" id="PTHR11439:SF442">
    <property type="entry name" value="CYSTEINE-RICH RLK (RECEPTOR-LIKE PROTEIN KINASE) 8"/>
    <property type="match status" value="1"/>
</dbReference>
<accession>A0A699GRR7</accession>
<evidence type="ECO:0000313" key="2">
    <source>
        <dbReference type="EMBL" id="GEW05286.1"/>
    </source>
</evidence>
<feature type="compositionally biased region" description="Polar residues" evidence="1">
    <location>
        <begin position="765"/>
        <end position="774"/>
    </location>
</feature>
<feature type="compositionally biased region" description="Basic and acidic residues" evidence="1">
    <location>
        <begin position="718"/>
        <end position="728"/>
    </location>
</feature>
<dbReference type="AlphaFoldDB" id="A0A699GRR7"/>